<accession>A0ACC2XGA9</accession>
<proteinExistence type="predicted"/>
<evidence type="ECO:0000313" key="1">
    <source>
        <dbReference type="EMBL" id="KAJ9122066.1"/>
    </source>
</evidence>
<keyword evidence="2" id="KW-1185">Reference proteome</keyword>
<dbReference type="EMBL" id="JASBWV010000015">
    <property type="protein sequence ID" value="KAJ9122066.1"/>
    <property type="molecule type" value="Genomic_DNA"/>
</dbReference>
<protein>
    <submittedName>
        <fullName evidence="1">Uncharacterized protein</fullName>
    </submittedName>
</protein>
<evidence type="ECO:0000313" key="2">
    <source>
        <dbReference type="Proteomes" id="UP001234202"/>
    </source>
</evidence>
<organism evidence="1 2">
    <name type="scientific">Naganishia onofrii</name>
    <dbReference type="NCBI Taxonomy" id="1851511"/>
    <lineage>
        <taxon>Eukaryota</taxon>
        <taxon>Fungi</taxon>
        <taxon>Dikarya</taxon>
        <taxon>Basidiomycota</taxon>
        <taxon>Agaricomycotina</taxon>
        <taxon>Tremellomycetes</taxon>
        <taxon>Filobasidiales</taxon>
        <taxon>Filobasidiaceae</taxon>
        <taxon>Naganishia</taxon>
    </lineage>
</organism>
<gene>
    <name evidence="1" type="ORF">QFC24_004293</name>
</gene>
<name>A0ACC2XGA9_9TREE</name>
<comment type="caution">
    <text evidence="1">The sequence shown here is derived from an EMBL/GenBank/DDBJ whole genome shotgun (WGS) entry which is preliminary data.</text>
</comment>
<reference evidence="1" key="1">
    <citation type="submission" date="2023-04" db="EMBL/GenBank/DDBJ databases">
        <title>Draft Genome sequencing of Naganishia species isolated from polar environments using Oxford Nanopore Technology.</title>
        <authorList>
            <person name="Leo P."/>
            <person name="Venkateswaran K."/>
        </authorList>
    </citation>
    <scope>NUCLEOTIDE SEQUENCE</scope>
    <source>
        <strain evidence="1">DBVPG 5303</strain>
    </source>
</reference>
<sequence length="452" mass="50322">MSGVLSNMTSTSNADKLNGSSLRMSSRKRKAPVTIIISDDEGDSDYEQVTKAEDSDDPYDAEIVIPAKRKPAGASRALSLKKAKKDSSNAGDDNDIEEVTSNWRPHAKSYHDAERVIALKDDLLQWFDLVRDKRAMPWRKVYDDSLSMQEKGQRAYEEVNSAWKGLGYYRRARSLLAGAQKVMSDAKYQGRLPDDPVLLEKEIDGIGRYTAGAICSMAYGIRTPILSTPPPAETKETATCDICVPPPDAVSVQPLAVTIYPMKKLAKAPREQSTAVCLIEWRSAVEETENQRWLFVKRPQKGLLAGLFEPPSALVDSDSSSKERFVCASTEAAKFFSTQKDIQTAIDITKSTKQQGFLQDYVHVFSHIRMTYHVHRLRLVSPHPPPLSSLRTDAAWFGMEEIVSENVTTGSKNIFKEVYDPPLLRDGKKKPRKIGKAIVGQKVVKVVKMPGT</sequence>
<dbReference type="Proteomes" id="UP001234202">
    <property type="component" value="Unassembled WGS sequence"/>
</dbReference>